<evidence type="ECO:0000256" key="4">
    <source>
        <dbReference type="ARBA" id="ARBA00022512"/>
    </source>
</evidence>
<evidence type="ECO:0000256" key="8">
    <source>
        <dbReference type="ARBA" id="ARBA00023316"/>
    </source>
</evidence>
<name>A0A6A3A6V1_HIBSY</name>
<keyword evidence="6" id="KW-0732">Signal</keyword>
<dbReference type="PROSITE" id="PS50842">
    <property type="entry name" value="EXPANSIN_EG45"/>
    <property type="match status" value="1"/>
</dbReference>
<evidence type="ECO:0000256" key="6">
    <source>
        <dbReference type="ARBA" id="ARBA00022729"/>
    </source>
</evidence>
<evidence type="ECO:0000256" key="2">
    <source>
        <dbReference type="ARBA" id="ARBA00004191"/>
    </source>
</evidence>
<reference evidence="11" key="1">
    <citation type="submission" date="2019-09" db="EMBL/GenBank/DDBJ databases">
        <title>Draft genome information of white flower Hibiscus syriacus.</title>
        <authorList>
            <person name="Kim Y.-M."/>
        </authorList>
    </citation>
    <scope>NUCLEOTIDE SEQUENCE [LARGE SCALE GENOMIC DNA]</scope>
    <source>
        <strain evidence="11">YM2019G1</strain>
    </source>
</reference>
<dbReference type="SUPFAM" id="SSF49590">
    <property type="entry name" value="PHL pollen allergen"/>
    <property type="match status" value="1"/>
</dbReference>
<dbReference type="InterPro" id="IPR002963">
    <property type="entry name" value="Expansin"/>
</dbReference>
<keyword evidence="7" id="KW-0472">Membrane</keyword>
<keyword evidence="4" id="KW-0134">Cell wall</keyword>
<dbReference type="PROSITE" id="PS50843">
    <property type="entry name" value="EXPANSIN_CBD"/>
    <property type="match status" value="1"/>
</dbReference>
<evidence type="ECO:0000256" key="7">
    <source>
        <dbReference type="ARBA" id="ARBA00023136"/>
    </source>
</evidence>
<proteinExistence type="inferred from homology"/>
<dbReference type="EMBL" id="VEPZ02001035">
    <property type="protein sequence ID" value="KAE8699653.1"/>
    <property type="molecule type" value="Genomic_DNA"/>
</dbReference>
<dbReference type="GO" id="GO:0005576">
    <property type="term" value="C:extracellular region"/>
    <property type="evidence" value="ECO:0007669"/>
    <property type="project" value="InterPro"/>
</dbReference>
<dbReference type="InterPro" id="IPR036908">
    <property type="entry name" value="RlpA-like_sf"/>
</dbReference>
<dbReference type="Gene3D" id="2.60.40.760">
    <property type="entry name" value="Expansin, cellulose-binding-like domain"/>
    <property type="match status" value="1"/>
</dbReference>
<dbReference type="InterPro" id="IPR007118">
    <property type="entry name" value="Expan_Lol_pI"/>
</dbReference>
<dbReference type="InterPro" id="IPR007117">
    <property type="entry name" value="Expansin_CBD"/>
</dbReference>
<evidence type="ECO:0000256" key="3">
    <source>
        <dbReference type="ARBA" id="ARBA00005392"/>
    </source>
</evidence>
<evidence type="ECO:0000313" key="11">
    <source>
        <dbReference type="EMBL" id="KAE8699653.1"/>
    </source>
</evidence>
<dbReference type="SUPFAM" id="SSF50685">
    <property type="entry name" value="Barwin-like endoglucanases"/>
    <property type="match status" value="1"/>
</dbReference>
<comment type="caution">
    <text evidence="11">The sequence shown here is derived from an EMBL/GenBank/DDBJ whole genome shotgun (WGS) entry which is preliminary data.</text>
</comment>
<keyword evidence="8" id="KW-0961">Cell wall biogenesis/degradation</keyword>
<evidence type="ECO:0000259" key="10">
    <source>
        <dbReference type="PROSITE" id="PS50843"/>
    </source>
</evidence>
<comment type="subcellular location">
    <subcellularLocation>
        <location evidence="1">Membrane</location>
        <topology evidence="1">Peripheral membrane protein</topology>
    </subcellularLocation>
    <subcellularLocation>
        <location evidence="2">Secreted</location>
        <location evidence="2">Cell wall</location>
    </subcellularLocation>
</comment>
<feature type="domain" description="Expansin-like CBD" evidence="10">
    <location>
        <begin position="86"/>
        <end position="166"/>
    </location>
</feature>
<organism evidence="11 12">
    <name type="scientific">Hibiscus syriacus</name>
    <name type="common">Rose of Sharon</name>
    <dbReference type="NCBI Taxonomy" id="106335"/>
    <lineage>
        <taxon>Eukaryota</taxon>
        <taxon>Viridiplantae</taxon>
        <taxon>Streptophyta</taxon>
        <taxon>Embryophyta</taxon>
        <taxon>Tracheophyta</taxon>
        <taxon>Spermatophyta</taxon>
        <taxon>Magnoliopsida</taxon>
        <taxon>eudicotyledons</taxon>
        <taxon>Gunneridae</taxon>
        <taxon>Pentapetalae</taxon>
        <taxon>rosids</taxon>
        <taxon>malvids</taxon>
        <taxon>Malvales</taxon>
        <taxon>Malvaceae</taxon>
        <taxon>Malvoideae</taxon>
        <taxon>Hibiscus</taxon>
    </lineage>
</organism>
<dbReference type="InterPro" id="IPR036749">
    <property type="entry name" value="Expansin_CBD_sf"/>
</dbReference>
<accession>A0A6A3A6V1</accession>
<evidence type="ECO:0000256" key="5">
    <source>
        <dbReference type="ARBA" id="ARBA00022525"/>
    </source>
</evidence>
<dbReference type="AlphaFoldDB" id="A0A6A3A6V1"/>
<dbReference type="PRINTS" id="PR01225">
    <property type="entry name" value="EXPANSNFAMLY"/>
</dbReference>
<dbReference type="InterPro" id="IPR007112">
    <property type="entry name" value="Expansin/allergen_DPBB_dom"/>
</dbReference>
<gene>
    <name evidence="11" type="ORF">F3Y22_tig00110575pilonHSYRG00055</name>
</gene>
<protein>
    <submittedName>
        <fullName evidence="11">Expansin-A8</fullName>
    </submittedName>
</protein>
<evidence type="ECO:0000256" key="1">
    <source>
        <dbReference type="ARBA" id="ARBA00004170"/>
    </source>
</evidence>
<feature type="domain" description="Expansin-like EG45" evidence="9">
    <location>
        <begin position="25"/>
        <end position="53"/>
    </location>
</feature>
<sequence length="170" mass="18916">MQLILGSRHMQHSMVEVMLPAQWVGGACGYGNLYTDGYGTNTAALSTVLFNNGVSRTIALYRAGIVPVLYRRRKGSMRFTINGRNYFELVLISNVGGAGEISKVWVKGSKTNKWESMLRNWGANWQSLSYLNGQSLSFRVQVSNGKIRTALNVVPSNWQFGQSFKSNVQV</sequence>
<dbReference type="Gene3D" id="2.40.40.10">
    <property type="entry name" value="RlpA-like domain"/>
    <property type="match status" value="1"/>
</dbReference>
<evidence type="ECO:0000313" key="12">
    <source>
        <dbReference type="Proteomes" id="UP000436088"/>
    </source>
</evidence>
<dbReference type="PANTHER" id="PTHR31867">
    <property type="entry name" value="EXPANSIN-A15"/>
    <property type="match status" value="1"/>
</dbReference>
<dbReference type="GO" id="GO:0009664">
    <property type="term" value="P:plant-type cell wall organization"/>
    <property type="evidence" value="ECO:0007669"/>
    <property type="project" value="InterPro"/>
</dbReference>
<dbReference type="GO" id="GO:0016020">
    <property type="term" value="C:membrane"/>
    <property type="evidence" value="ECO:0007669"/>
    <property type="project" value="UniProtKB-SubCell"/>
</dbReference>
<evidence type="ECO:0000259" key="9">
    <source>
        <dbReference type="PROSITE" id="PS50842"/>
    </source>
</evidence>
<dbReference type="Proteomes" id="UP000436088">
    <property type="component" value="Unassembled WGS sequence"/>
</dbReference>
<keyword evidence="5" id="KW-0964">Secreted</keyword>
<comment type="similarity">
    <text evidence="3">Belongs to the expansin family. Expansin A subfamily.</text>
</comment>
<dbReference type="Pfam" id="PF01357">
    <property type="entry name" value="Expansin_C"/>
    <property type="match status" value="1"/>
</dbReference>
<keyword evidence="12" id="KW-1185">Reference proteome</keyword>
<dbReference type="GO" id="GO:0009653">
    <property type="term" value="P:anatomical structure morphogenesis"/>
    <property type="evidence" value="ECO:0007669"/>
    <property type="project" value="UniProtKB-ARBA"/>
</dbReference>
<dbReference type="FunFam" id="2.60.40.760:FF:000001">
    <property type="entry name" value="Expansin"/>
    <property type="match status" value="1"/>
</dbReference>